<dbReference type="PANTHER" id="PTHR35317:SF11">
    <property type="entry name" value="CCHC-TYPE DOMAIN-CONTAINING PROTEIN"/>
    <property type="match status" value="1"/>
</dbReference>
<dbReference type="Pfam" id="PF13961">
    <property type="entry name" value="DUF4219"/>
    <property type="match status" value="1"/>
</dbReference>
<dbReference type="AlphaFoldDB" id="A0A151R269"/>
<name>A0A151R269_CAJCA</name>
<protein>
    <recommendedName>
        <fullName evidence="1">DUF4219 domain-containing protein</fullName>
    </recommendedName>
</protein>
<dbReference type="Proteomes" id="UP000075243">
    <property type="component" value="Unassembled WGS sequence"/>
</dbReference>
<evidence type="ECO:0000259" key="1">
    <source>
        <dbReference type="Pfam" id="PF13961"/>
    </source>
</evidence>
<dbReference type="OMA" id="NIWTIRM"/>
<dbReference type="Gramene" id="C.cajan_41805.t">
    <property type="protein sequence ID" value="C.cajan_41805.t.cds1"/>
    <property type="gene ID" value="C.cajan_41805"/>
</dbReference>
<organism evidence="2 3">
    <name type="scientific">Cajanus cajan</name>
    <name type="common">Pigeon pea</name>
    <name type="synonym">Cajanus indicus</name>
    <dbReference type="NCBI Taxonomy" id="3821"/>
    <lineage>
        <taxon>Eukaryota</taxon>
        <taxon>Viridiplantae</taxon>
        <taxon>Streptophyta</taxon>
        <taxon>Embryophyta</taxon>
        <taxon>Tracheophyta</taxon>
        <taxon>Spermatophyta</taxon>
        <taxon>Magnoliopsida</taxon>
        <taxon>eudicotyledons</taxon>
        <taxon>Gunneridae</taxon>
        <taxon>Pentapetalae</taxon>
        <taxon>rosids</taxon>
        <taxon>fabids</taxon>
        <taxon>Fabales</taxon>
        <taxon>Fabaceae</taxon>
        <taxon>Papilionoideae</taxon>
        <taxon>50 kb inversion clade</taxon>
        <taxon>NPAAA clade</taxon>
        <taxon>indigoferoid/millettioid clade</taxon>
        <taxon>Phaseoleae</taxon>
        <taxon>Cajanus</taxon>
    </lineage>
</organism>
<dbReference type="STRING" id="3821.A0A151R269"/>
<sequence>MQTVTSFSQVVPPVFDGENYDFWAVRMESYLKALDLWEVVEEDNNPTMAQIKSHKEKKTMKAKARSCLFAGVSSTIFTRIMTLKIAK</sequence>
<evidence type="ECO:0000313" key="3">
    <source>
        <dbReference type="Proteomes" id="UP000075243"/>
    </source>
</evidence>
<keyword evidence="3" id="KW-1185">Reference proteome</keyword>
<gene>
    <name evidence="2" type="ORF">KK1_042232</name>
</gene>
<accession>A0A151R269</accession>
<reference evidence="2" key="1">
    <citation type="journal article" date="2012" name="Nat. Biotechnol.">
        <title>Draft genome sequence of pigeonpea (Cajanus cajan), an orphan legume crop of resource-poor farmers.</title>
        <authorList>
            <person name="Varshney R.K."/>
            <person name="Chen W."/>
            <person name="Li Y."/>
            <person name="Bharti A.K."/>
            <person name="Saxena R.K."/>
            <person name="Schlueter J.A."/>
            <person name="Donoghue M.T."/>
            <person name="Azam S."/>
            <person name="Fan G."/>
            <person name="Whaley A.M."/>
            <person name="Farmer A.D."/>
            <person name="Sheridan J."/>
            <person name="Iwata A."/>
            <person name="Tuteja R."/>
            <person name="Penmetsa R.V."/>
            <person name="Wu W."/>
            <person name="Upadhyaya H.D."/>
            <person name="Yang S.P."/>
            <person name="Shah T."/>
            <person name="Saxena K.B."/>
            <person name="Michael T."/>
            <person name="McCombie W.R."/>
            <person name="Yang B."/>
            <person name="Zhang G."/>
            <person name="Yang H."/>
            <person name="Wang J."/>
            <person name="Spillane C."/>
            <person name="Cook D.R."/>
            <person name="May G.D."/>
            <person name="Xu X."/>
            <person name="Jackson S.A."/>
        </authorList>
    </citation>
    <scope>NUCLEOTIDE SEQUENCE [LARGE SCALE GENOMIC DNA]</scope>
</reference>
<dbReference type="PANTHER" id="PTHR35317">
    <property type="entry name" value="OS04G0629600 PROTEIN"/>
    <property type="match status" value="1"/>
</dbReference>
<dbReference type="EMBL" id="KQ484187">
    <property type="protein sequence ID" value="KYP36640.1"/>
    <property type="molecule type" value="Genomic_DNA"/>
</dbReference>
<evidence type="ECO:0000313" key="2">
    <source>
        <dbReference type="EMBL" id="KYP36640.1"/>
    </source>
</evidence>
<dbReference type="InterPro" id="IPR025314">
    <property type="entry name" value="DUF4219"/>
</dbReference>
<feature type="domain" description="DUF4219" evidence="1">
    <location>
        <begin position="15"/>
        <end position="41"/>
    </location>
</feature>
<proteinExistence type="predicted"/>